<feature type="coiled-coil region" evidence="5">
    <location>
        <begin position="68"/>
        <end position="102"/>
    </location>
</feature>
<feature type="coiled-coil region" evidence="5">
    <location>
        <begin position="141"/>
        <end position="168"/>
    </location>
</feature>
<dbReference type="PANTHER" id="PTHR30563:SF0">
    <property type="entry name" value="DNA RECOMBINATION PROTEIN RMUC"/>
    <property type="match status" value="1"/>
</dbReference>
<dbReference type="Pfam" id="PF02646">
    <property type="entry name" value="RmuC"/>
    <property type="match status" value="1"/>
</dbReference>
<evidence type="ECO:0000256" key="4">
    <source>
        <dbReference type="ARBA" id="ARBA00023172"/>
    </source>
</evidence>
<dbReference type="RefSeq" id="WP_067657705.1">
    <property type="nucleotide sequence ID" value="NZ_FQXG01000002.1"/>
</dbReference>
<gene>
    <name evidence="6" type="ORF">SAMN02745129_1501</name>
</gene>
<name>A0A1M5R6L7_9GAMM</name>
<dbReference type="EMBL" id="FQXG01000002">
    <property type="protein sequence ID" value="SHH21821.1"/>
    <property type="molecule type" value="Genomic_DNA"/>
</dbReference>
<keyword evidence="3 5" id="KW-0175">Coiled coil</keyword>
<proteinExistence type="inferred from homology"/>
<comment type="similarity">
    <text evidence="2">Belongs to the RmuC family.</text>
</comment>
<keyword evidence="4" id="KW-0233">DNA recombination</keyword>
<dbReference type="AlphaFoldDB" id="A0A1M5R6L7"/>
<keyword evidence="7" id="KW-1185">Reference proteome</keyword>
<evidence type="ECO:0000313" key="6">
    <source>
        <dbReference type="EMBL" id="SHH21821.1"/>
    </source>
</evidence>
<dbReference type="GO" id="GO:0006310">
    <property type="term" value="P:DNA recombination"/>
    <property type="evidence" value="ECO:0007669"/>
    <property type="project" value="UniProtKB-KW"/>
</dbReference>
<evidence type="ECO:0000256" key="3">
    <source>
        <dbReference type="ARBA" id="ARBA00023054"/>
    </source>
</evidence>
<protein>
    <submittedName>
        <fullName evidence="6">DNA recombination protein RmuC</fullName>
    </submittedName>
</protein>
<accession>A0A1M5R6L7</accession>
<reference evidence="6 7" key="1">
    <citation type="submission" date="2016-11" db="EMBL/GenBank/DDBJ databases">
        <authorList>
            <person name="Jaros S."/>
            <person name="Januszkiewicz K."/>
            <person name="Wedrychowicz H."/>
        </authorList>
    </citation>
    <scope>NUCLEOTIDE SEQUENCE [LARGE SCALE GENOMIC DNA]</scope>
    <source>
        <strain evidence="6 7">DSM 16917</strain>
    </source>
</reference>
<evidence type="ECO:0000256" key="5">
    <source>
        <dbReference type="SAM" id="Coils"/>
    </source>
</evidence>
<comment type="function">
    <text evidence="1">Involved in DNA recombination.</text>
</comment>
<evidence type="ECO:0000313" key="7">
    <source>
        <dbReference type="Proteomes" id="UP000184268"/>
    </source>
</evidence>
<dbReference type="OrthoDB" id="9765111at2"/>
<dbReference type="STRING" id="299255.SAMN02745129_1501"/>
<dbReference type="PANTHER" id="PTHR30563">
    <property type="entry name" value="DNA RECOMBINATION PROTEIN RMUC"/>
    <property type="match status" value="1"/>
</dbReference>
<dbReference type="InterPro" id="IPR003798">
    <property type="entry name" value="DNA_recombination_RmuC"/>
</dbReference>
<evidence type="ECO:0000256" key="2">
    <source>
        <dbReference type="ARBA" id="ARBA00009840"/>
    </source>
</evidence>
<dbReference type="Proteomes" id="UP000184268">
    <property type="component" value="Unassembled WGS sequence"/>
</dbReference>
<sequence length="429" mass="48529">MTDPVWIAAGCAALLGSLCLALLFALARARQHIAYLSQQQEQETQQRDELLGKLSAKEVELNRLHAGLGQLRSQEQQLRAQLSQQQDQEQRLSERFENLANRIFEQKQQSFLSRSHKDMDAVLAPLKQQMEQFRQQVAHSHTEEAKQRHALEQQLRDLKQLNVQMSEDALNLTRALKGDNKIQGNWGEVVLTRLLEQSGLKAGREYEIQASLQQEDGKRYQPDVIIHLPDGKDVVVDAKMSLNAYERYYSSDDPAERERALDEHVASVRGHIKGLGQKDYHKLKGLRSLDYVLMFIPVEPAFLAAIDRDPSLISDALSANILLISPTNLLVALRTIQNLWRFEHQNQNAVTIAQQAGKLYDKLVGFSEDLQKLGRALDTAQGSYQNAMNKFSEGRGNLLRQGEQLRQLGVESSKQPDAALLKQALEAEE</sequence>
<evidence type="ECO:0000256" key="1">
    <source>
        <dbReference type="ARBA" id="ARBA00003416"/>
    </source>
</evidence>
<organism evidence="6 7">
    <name type="scientific">Ferrimonas marina</name>
    <dbReference type="NCBI Taxonomy" id="299255"/>
    <lineage>
        <taxon>Bacteria</taxon>
        <taxon>Pseudomonadati</taxon>
        <taxon>Pseudomonadota</taxon>
        <taxon>Gammaproteobacteria</taxon>
        <taxon>Alteromonadales</taxon>
        <taxon>Ferrimonadaceae</taxon>
        <taxon>Ferrimonas</taxon>
    </lineage>
</organism>